<protein>
    <submittedName>
        <fullName evidence="3">DUF4124 domain-containing protein</fullName>
    </submittedName>
</protein>
<evidence type="ECO:0000313" key="4">
    <source>
        <dbReference type="Proteomes" id="UP000290244"/>
    </source>
</evidence>
<dbReference type="AlphaFoldDB" id="A0A4P6PA26"/>
<dbReference type="EMBL" id="CP034759">
    <property type="protein sequence ID" value="QBG37159.1"/>
    <property type="molecule type" value="Genomic_DNA"/>
</dbReference>
<feature type="signal peptide" evidence="1">
    <location>
        <begin position="1"/>
        <end position="21"/>
    </location>
</feature>
<accession>A0A4P6PA26</accession>
<reference evidence="3 4" key="1">
    <citation type="submission" date="2018-12" db="EMBL/GenBank/DDBJ databases">
        <title>Complete genome of Litorilituus sediminis.</title>
        <authorList>
            <person name="Liu A."/>
            <person name="Rong J."/>
        </authorList>
    </citation>
    <scope>NUCLEOTIDE SEQUENCE [LARGE SCALE GENOMIC DNA]</scope>
    <source>
        <strain evidence="3 4">JCM 17549</strain>
    </source>
</reference>
<gene>
    <name evidence="3" type="ORF">EMK97_16195</name>
</gene>
<evidence type="ECO:0000259" key="2">
    <source>
        <dbReference type="Pfam" id="PF13511"/>
    </source>
</evidence>
<sequence>MGEVMRALFILVIFLSFSAHSSSVYKCTVNGVTTFSQTPCDDQFETIDVDSSSGKSQSKADEEAVQKECLAYHKPKFELPHTLELISANKVWVNDSSGARQVLILELNALDKYGAYIGVKPYKCFLNHDGSTLSKVQYLIQ</sequence>
<name>A0A4P6PA26_9GAMM</name>
<feature type="chain" id="PRO_5020214453" evidence="1">
    <location>
        <begin position="22"/>
        <end position="141"/>
    </location>
</feature>
<evidence type="ECO:0000256" key="1">
    <source>
        <dbReference type="SAM" id="SignalP"/>
    </source>
</evidence>
<dbReference type="InterPro" id="IPR025392">
    <property type="entry name" value="DUF4124"/>
</dbReference>
<dbReference type="Pfam" id="PF13511">
    <property type="entry name" value="DUF4124"/>
    <property type="match status" value="1"/>
</dbReference>
<organism evidence="3 4">
    <name type="scientific">Litorilituus sediminis</name>
    <dbReference type="NCBI Taxonomy" id="718192"/>
    <lineage>
        <taxon>Bacteria</taxon>
        <taxon>Pseudomonadati</taxon>
        <taxon>Pseudomonadota</taxon>
        <taxon>Gammaproteobacteria</taxon>
        <taxon>Alteromonadales</taxon>
        <taxon>Colwelliaceae</taxon>
        <taxon>Litorilituus</taxon>
    </lineage>
</organism>
<dbReference type="OrthoDB" id="6300212at2"/>
<keyword evidence="1" id="KW-0732">Signal</keyword>
<evidence type="ECO:0000313" key="3">
    <source>
        <dbReference type="EMBL" id="QBG37159.1"/>
    </source>
</evidence>
<keyword evidence="4" id="KW-1185">Reference proteome</keyword>
<dbReference type="KEGG" id="lsd:EMK97_16195"/>
<feature type="domain" description="DUF4124" evidence="2">
    <location>
        <begin position="15"/>
        <end position="59"/>
    </location>
</feature>
<proteinExistence type="predicted"/>
<dbReference type="Proteomes" id="UP000290244">
    <property type="component" value="Chromosome"/>
</dbReference>